<feature type="non-terminal residue" evidence="1">
    <location>
        <position position="219"/>
    </location>
</feature>
<comment type="caution">
    <text evidence="1">The sequence shown here is derived from an EMBL/GenBank/DDBJ whole genome shotgun (WGS) entry which is preliminary data.</text>
</comment>
<dbReference type="AlphaFoldDB" id="K1SZK5"/>
<dbReference type="EMBL" id="AJWZ01006060">
    <property type="protein sequence ID" value="EKC60844.1"/>
    <property type="molecule type" value="Genomic_DNA"/>
</dbReference>
<dbReference type="PANTHER" id="PTHR32305">
    <property type="match status" value="1"/>
</dbReference>
<name>K1SZK5_9ZZZZ</name>
<dbReference type="InterPro" id="IPR050708">
    <property type="entry name" value="T6SS_VgrG/RHS"/>
</dbReference>
<dbReference type="Gene3D" id="2.180.10.10">
    <property type="entry name" value="RHS repeat-associated core"/>
    <property type="match status" value="1"/>
</dbReference>
<organism evidence="1">
    <name type="scientific">human gut metagenome</name>
    <dbReference type="NCBI Taxonomy" id="408170"/>
    <lineage>
        <taxon>unclassified sequences</taxon>
        <taxon>metagenomes</taxon>
        <taxon>organismal metagenomes</taxon>
    </lineage>
</organism>
<proteinExistence type="predicted"/>
<dbReference type="InterPro" id="IPR031325">
    <property type="entry name" value="RHS_repeat"/>
</dbReference>
<accession>K1SZK5</accession>
<feature type="non-terminal residue" evidence="1">
    <location>
        <position position="1"/>
    </location>
</feature>
<evidence type="ECO:0000313" key="1">
    <source>
        <dbReference type="EMBL" id="EKC60844.1"/>
    </source>
</evidence>
<dbReference type="InterPro" id="IPR006530">
    <property type="entry name" value="YD"/>
</dbReference>
<dbReference type="PANTHER" id="PTHR32305:SF15">
    <property type="entry name" value="PROTEIN RHSA-RELATED"/>
    <property type="match status" value="1"/>
</dbReference>
<protein>
    <submittedName>
        <fullName evidence="1">YD repeat protein</fullName>
    </submittedName>
</protein>
<dbReference type="NCBIfam" id="TIGR01643">
    <property type="entry name" value="YD_repeat_2x"/>
    <property type="match status" value="2"/>
</dbReference>
<reference evidence="1" key="1">
    <citation type="journal article" date="2013" name="Environ. Microbiol.">
        <title>Microbiota from the distal guts of lean and obese adolescents exhibit partial functional redundancy besides clear differences in community structure.</title>
        <authorList>
            <person name="Ferrer M."/>
            <person name="Ruiz A."/>
            <person name="Lanza F."/>
            <person name="Haange S.B."/>
            <person name="Oberbach A."/>
            <person name="Till H."/>
            <person name="Bargiela R."/>
            <person name="Campoy C."/>
            <person name="Segura M.T."/>
            <person name="Richter M."/>
            <person name="von Bergen M."/>
            <person name="Seifert J."/>
            <person name="Suarez A."/>
        </authorList>
    </citation>
    <scope>NUCLEOTIDE SEQUENCE</scope>
</reference>
<sequence length="219" mass="25105">TGITYPDGSKTRSFYDAVYNLTSVIDADDGTYAYVYDDANRPVKLTYPNGWIEQYTYDAEGNLLKTVDTDPFQLYNKTPKVKYEYTYDAEGNVLTEFQRDSDATENLKSRTAFTYDALNRLTGSTRRLEVYPYDTLAYAYTYDTLGNLLKQSGPTKGEEDTYQYNDLNQMVSKHVCGYEQKLTRIYDYGYTYDKRGNLVKEEEICSPTTTGPKNITVAT</sequence>
<gene>
    <name evidence="1" type="ORF">OBE_08771</name>
</gene>
<dbReference type="Pfam" id="PF05593">
    <property type="entry name" value="RHS_repeat"/>
    <property type="match status" value="1"/>
</dbReference>